<dbReference type="RefSeq" id="WP_142527128.1">
    <property type="nucleotide sequence ID" value="NZ_CBCSJO010000003.1"/>
</dbReference>
<evidence type="ECO:0000313" key="2">
    <source>
        <dbReference type="EMBL" id="SMO48951.1"/>
    </source>
</evidence>
<reference evidence="2 3" key="1">
    <citation type="submission" date="2017-05" db="EMBL/GenBank/DDBJ databases">
        <authorList>
            <person name="Varghese N."/>
            <person name="Submissions S."/>
        </authorList>
    </citation>
    <scope>NUCLEOTIDE SEQUENCE [LARGE SCALE GENOMIC DNA]</scope>
    <source>
        <strain evidence="2 3">DSM 19036</strain>
    </source>
</reference>
<accession>A0A521BQC1</accession>
<name>A0A521BQC1_9SPHI</name>
<dbReference type="EMBL" id="FXTN01000002">
    <property type="protein sequence ID" value="SMO48951.1"/>
    <property type="molecule type" value="Genomic_DNA"/>
</dbReference>
<dbReference type="AlphaFoldDB" id="A0A521BQC1"/>
<feature type="chain" id="PRO_5022072491" description="Outer membrane efflux protein" evidence="1">
    <location>
        <begin position="28"/>
        <end position="111"/>
    </location>
</feature>
<evidence type="ECO:0000256" key="1">
    <source>
        <dbReference type="SAM" id="SignalP"/>
    </source>
</evidence>
<protein>
    <recommendedName>
        <fullName evidence="4">Outer membrane efflux protein</fullName>
    </recommendedName>
</protein>
<proteinExistence type="predicted"/>
<evidence type="ECO:0008006" key="4">
    <source>
        <dbReference type="Google" id="ProtNLM"/>
    </source>
</evidence>
<keyword evidence="1" id="KW-0732">Signal</keyword>
<dbReference type="SUPFAM" id="SSF56954">
    <property type="entry name" value="Outer membrane efflux proteins (OEP)"/>
    <property type="match status" value="1"/>
</dbReference>
<sequence length="111" mass="11755">MKSYLINNVARFAALWAMLLSSGPLVAQQKSTYSLTDLIDSAQQHLPVLLQKQALINSAKAGIDDARNSFLPKMTVGDELSIGAANDLTGTYLPIGGIIHATSGALTLKIT</sequence>
<dbReference type="Proteomes" id="UP000320300">
    <property type="component" value="Unassembled WGS sequence"/>
</dbReference>
<dbReference type="OrthoDB" id="654853at2"/>
<gene>
    <name evidence="2" type="ORF">SAMN06265348_102481</name>
</gene>
<evidence type="ECO:0000313" key="3">
    <source>
        <dbReference type="Proteomes" id="UP000320300"/>
    </source>
</evidence>
<keyword evidence="3" id="KW-1185">Reference proteome</keyword>
<organism evidence="2 3">
    <name type="scientific">Pedobacter westerhofensis</name>
    <dbReference type="NCBI Taxonomy" id="425512"/>
    <lineage>
        <taxon>Bacteria</taxon>
        <taxon>Pseudomonadati</taxon>
        <taxon>Bacteroidota</taxon>
        <taxon>Sphingobacteriia</taxon>
        <taxon>Sphingobacteriales</taxon>
        <taxon>Sphingobacteriaceae</taxon>
        <taxon>Pedobacter</taxon>
    </lineage>
</organism>
<dbReference type="GO" id="GO:0015562">
    <property type="term" value="F:efflux transmembrane transporter activity"/>
    <property type="evidence" value="ECO:0007669"/>
    <property type="project" value="InterPro"/>
</dbReference>
<feature type="signal peptide" evidence="1">
    <location>
        <begin position="1"/>
        <end position="27"/>
    </location>
</feature>